<gene>
    <name evidence="3" type="ORF">NZD86_10685</name>
</gene>
<feature type="domain" description="YceM-like C-terminal" evidence="2">
    <location>
        <begin position="139"/>
        <end position="236"/>
    </location>
</feature>
<proteinExistence type="predicted"/>
<dbReference type="PANTHER" id="PTHR43708:SF4">
    <property type="entry name" value="OXIDOREDUCTASE YCEM-RELATED"/>
    <property type="match status" value="1"/>
</dbReference>
<dbReference type="SUPFAM" id="SSF55347">
    <property type="entry name" value="Glyceraldehyde-3-phosphate dehydrogenase-like, C-terminal domain"/>
    <property type="match status" value="1"/>
</dbReference>
<dbReference type="Pfam" id="PF01408">
    <property type="entry name" value="GFO_IDH_MocA"/>
    <property type="match status" value="1"/>
</dbReference>
<reference evidence="3" key="1">
    <citation type="submission" date="2022-08" db="EMBL/GenBank/DDBJ databases">
        <title>Alicyclobacillus dauci DSM2870, complete genome.</title>
        <authorList>
            <person name="Wang Q."/>
            <person name="Cai R."/>
            <person name="Wang Z."/>
        </authorList>
    </citation>
    <scope>NUCLEOTIDE SEQUENCE</scope>
    <source>
        <strain evidence="3">DSM 28700</strain>
    </source>
</reference>
<dbReference type="InterPro" id="IPR048477">
    <property type="entry name" value="YceM-like_C"/>
</dbReference>
<protein>
    <submittedName>
        <fullName evidence="3">Gfo/Idh/MocA family oxidoreductase</fullName>
    </submittedName>
</protein>
<dbReference type="InterPro" id="IPR051317">
    <property type="entry name" value="Gfo/Idh/MocA_oxidoreduct"/>
</dbReference>
<dbReference type="Gene3D" id="3.30.360.10">
    <property type="entry name" value="Dihydrodipicolinate Reductase, domain 2"/>
    <property type="match status" value="1"/>
</dbReference>
<organism evidence="3 4">
    <name type="scientific">Alicyclobacillus dauci</name>
    <dbReference type="NCBI Taxonomy" id="1475485"/>
    <lineage>
        <taxon>Bacteria</taxon>
        <taxon>Bacillati</taxon>
        <taxon>Bacillota</taxon>
        <taxon>Bacilli</taxon>
        <taxon>Bacillales</taxon>
        <taxon>Alicyclobacillaceae</taxon>
        <taxon>Alicyclobacillus</taxon>
    </lineage>
</organism>
<evidence type="ECO:0000259" key="1">
    <source>
        <dbReference type="Pfam" id="PF01408"/>
    </source>
</evidence>
<dbReference type="PANTHER" id="PTHR43708">
    <property type="entry name" value="CONSERVED EXPRESSED OXIDOREDUCTASE (EUROFUNG)"/>
    <property type="match status" value="1"/>
</dbReference>
<keyword evidence="4" id="KW-1185">Reference proteome</keyword>
<sequence>MKIAMIGLGDIAKKAYLPVLCTRPDIEIHLCTRNREVLRQVGDMYRVPCERRHDNVLELLDQGLDAAFVHTATDAHVYMVEQLLERNVDVYLDKPIDNYYENSEKLVDLAYRRRCVFMVGFNRRYAPLVRDLTTRAKPEIIVMQKHRSQSPGPVRQVIMDDFIHVVDTLRFLIPGEIDAFQVRHRVDAGQLLHVVVQLSSQSCTAIGMMNRVNGMSEEILEVMGSGSKWKITDLRETIHYISGEEHRTKVGEWTSVGTVRGFQGIVEAFLEAIRHARETGRIERATDALLTHELCERMIRQIEL</sequence>
<evidence type="ECO:0000313" key="4">
    <source>
        <dbReference type="Proteomes" id="UP001164803"/>
    </source>
</evidence>
<evidence type="ECO:0000313" key="3">
    <source>
        <dbReference type="EMBL" id="WAH38902.1"/>
    </source>
</evidence>
<name>A0ABY6Z8K8_9BACL</name>
<evidence type="ECO:0000259" key="2">
    <source>
        <dbReference type="Pfam" id="PF21378"/>
    </source>
</evidence>
<dbReference type="Gene3D" id="3.40.50.720">
    <property type="entry name" value="NAD(P)-binding Rossmann-like Domain"/>
    <property type="match status" value="1"/>
</dbReference>
<accession>A0ABY6Z8K8</accession>
<feature type="domain" description="Gfo/Idh/MocA-like oxidoreductase N-terminal" evidence="1">
    <location>
        <begin position="1"/>
        <end position="121"/>
    </location>
</feature>
<dbReference type="EMBL" id="CP104064">
    <property type="protein sequence ID" value="WAH38902.1"/>
    <property type="molecule type" value="Genomic_DNA"/>
</dbReference>
<dbReference type="RefSeq" id="WP_268046511.1">
    <property type="nucleotide sequence ID" value="NZ_CP104064.1"/>
</dbReference>
<dbReference type="Proteomes" id="UP001164803">
    <property type="component" value="Chromosome"/>
</dbReference>
<dbReference type="InterPro" id="IPR036291">
    <property type="entry name" value="NAD(P)-bd_dom_sf"/>
</dbReference>
<dbReference type="SUPFAM" id="SSF51735">
    <property type="entry name" value="NAD(P)-binding Rossmann-fold domains"/>
    <property type="match status" value="1"/>
</dbReference>
<dbReference type="InterPro" id="IPR000683">
    <property type="entry name" value="Gfo/Idh/MocA-like_OxRdtase_N"/>
</dbReference>
<dbReference type="Pfam" id="PF21378">
    <property type="entry name" value="YceM-like_C"/>
    <property type="match status" value="1"/>
</dbReference>